<name>A0A2X0RRG2_LACHE</name>
<sequence length="30" mass="3667">MLKLKAVQSDQTLFYYYYLQVESNKIGLFY</sequence>
<accession>A0A2X0RRG2</accession>
<gene>
    <name evidence="1" type="ORF">BDKNPLJD_00403</name>
</gene>
<dbReference type="EMBL" id="OGTV01000025">
    <property type="protein sequence ID" value="SPB22631.1"/>
    <property type="molecule type" value="Genomic_DNA"/>
</dbReference>
<dbReference type="AlphaFoldDB" id="A0A2X0RRG2"/>
<organism evidence="1">
    <name type="scientific">Lactobacillus helveticus</name>
    <name type="common">Lactobacillus suntoryeus</name>
    <dbReference type="NCBI Taxonomy" id="1587"/>
    <lineage>
        <taxon>Bacteria</taxon>
        <taxon>Bacillati</taxon>
        <taxon>Bacillota</taxon>
        <taxon>Bacilli</taxon>
        <taxon>Lactobacillales</taxon>
        <taxon>Lactobacillaceae</taxon>
        <taxon>Lactobacillus</taxon>
    </lineage>
</organism>
<protein>
    <submittedName>
        <fullName evidence="1">Uncharacterized protein</fullName>
    </submittedName>
</protein>
<proteinExistence type="predicted"/>
<evidence type="ECO:0000313" key="1">
    <source>
        <dbReference type="EMBL" id="SPB22631.1"/>
    </source>
</evidence>
<reference evidence="1" key="1">
    <citation type="submission" date="2018-01" db="EMBL/GenBank/DDBJ databases">
        <authorList>
            <person name="Gaut B.S."/>
            <person name="Morton B.R."/>
            <person name="Clegg M.T."/>
            <person name="Duvall M.R."/>
        </authorList>
    </citation>
    <scope>NUCLEOTIDE SEQUENCE</scope>
    <source>
        <strain evidence="1">Lactobacillus helveticus</strain>
    </source>
</reference>